<feature type="region of interest" description="Disordered" evidence="1">
    <location>
        <begin position="48"/>
        <end position="67"/>
    </location>
</feature>
<dbReference type="PaxDb" id="65489-OBART11G22200.1"/>
<organism evidence="2">
    <name type="scientific">Oryza barthii</name>
    <dbReference type="NCBI Taxonomy" id="65489"/>
    <lineage>
        <taxon>Eukaryota</taxon>
        <taxon>Viridiplantae</taxon>
        <taxon>Streptophyta</taxon>
        <taxon>Embryophyta</taxon>
        <taxon>Tracheophyta</taxon>
        <taxon>Spermatophyta</taxon>
        <taxon>Magnoliopsida</taxon>
        <taxon>Liliopsida</taxon>
        <taxon>Poales</taxon>
        <taxon>Poaceae</taxon>
        <taxon>BOP clade</taxon>
        <taxon>Oryzoideae</taxon>
        <taxon>Oryzeae</taxon>
        <taxon>Oryzinae</taxon>
        <taxon>Oryza</taxon>
    </lineage>
</organism>
<dbReference type="HOGENOM" id="CLU_2816428_0_0_1"/>
<evidence type="ECO:0000256" key="1">
    <source>
        <dbReference type="SAM" id="MobiDB-lite"/>
    </source>
</evidence>
<proteinExistence type="predicted"/>
<dbReference type="AlphaFoldDB" id="A0A0D3HPR5"/>
<sequence length="67" mass="7001">MAEEAMLWKSANHGIPAEAGDPAYTCATDTKKSTSMPRRSWPCAGAGGGARFGFMPSARRSPAARAT</sequence>
<evidence type="ECO:0000313" key="2">
    <source>
        <dbReference type="EnsemblPlants" id="OBART11G22200.1"/>
    </source>
</evidence>
<keyword evidence="3" id="KW-1185">Reference proteome</keyword>
<dbReference type="EnsemblPlants" id="OBART11G22200.1">
    <property type="protein sequence ID" value="OBART11G22200.1"/>
    <property type="gene ID" value="OBART11G22200"/>
</dbReference>
<reference evidence="2" key="1">
    <citation type="journal article" date="2009" name="Rice">
        <title>De Novo Next Generation Sequencing of Plant Genomes.</title>
        <authorList>
            <person name="Rounsley S."/>
            <person name="Marri P.R."/>
            <person name="Yu Y."/>
            <person name="He R."/>
            <person name="Sisneros N."/>
            <person name="Goicoechea J.L."/>
            <person name="Lee S.J."/>
            <person name="Angelova A."/>
            <person name="Kudrna D."/>
            <person name="Luo M."/>
            <person name="Affourtit J."/>
            <person name="Desany B."/>
            <person name="Knight J."/>
            <person name="Niazi F."/>
            <person name="Egholm M."/>
            <person name="Wing R.A."/>
        </authorList>
    </citation>
    <scope>NUCLEOTIDE SEQUENCE [LARGE SCALE GENOMIC DNA]</scope>
    <source>
        <strain evidence="2">cv. IRGC 105608</strain>
    </source>
</reference>
<name>A0A0D3HPR5_9ORYZ</name>
<feature type="compositionally biased region" description="Low complexity" evidence="1">
    <location>
        <begin position="56"/>
        <end position="67"/>
    </location>
</feature>
<dbReference type="Gramene" id="OBART11G22200.1">
    <property type="protein sequence ID" value="OBART11G22200.1"/>
    <property type="gene ID" value="OBART11G22200"/>
</dbReference>
<evidence type="ECO:0000313" key="3">
    <source>
        <dbReference type="Proteomes" id="UP000026960"/>
    </source>
</evidence>
<protein>
    <submittedName>
        <fullName evidence="2">Uncharacterized protein</fullName>
    </submittedName>
</protein>
<reference evidence="2" key="2">
    <citation type="submission" date="2015-03" db="UniProtKB">
        <authorList>
            <consortium name="EnsemblPlants"/>
        </authorList>
    </citation>
    <scope>IDENTIFICATION</scope>
</reference>
<dbReference type="Proteomes" id="UP000026960">
    <property type="component" value="Chromosome 11"/>
</dbReference>
<accession>A0A0D3HPR5</accession>